<keyword evidence="1" id="KW-0238">DNA-binding</keyword>
<sequence>MDVVIIEDEDLAANYLKKNLLNQDIVTIDKVTVLESVKEALCYFSDTMPDLVFMDIHLEDGNSMEILESVRIPAPIIFTTAYDAYAIRAFKHFTVDYLLKPFDADDLNRALKKFREITQTYGQQYQLDALQRFFKEGETRYQKRFLVNHGHQLRSIEVGDISFFYASGKHLFIYTGDGNSFLYNSTIRDVITRLNPADFFKINRNYVISMASVARIVKHDNLRLEVVLNQPVPGEERIFISKTETRYFKEWLDA</sequence>
<comment type="caution">
    <text evidence="5">The sequence shown here is derived from an EMBL/GenBank/DDBJ whole genome shotgun (WGS) entry which is preliminary data.</text>
</comment>
<protein>
    <submittedName>
        <fullName evidence="5">Response regulator transcription factor</fullName>
    </submittedName>
</protein>
<dbReference type="Gene3D" id="2.40.50.1020">
    <property type="entry name" value="LytTr DNA-binding domain"/>
    <property type="match status" value="1"/>
</dbReference>
<dbReference type="EMBL" id="JACVDC010000005">
    <property type="protein sequence ID" value="MBC9795000.1"/>
    <property type="molecule type" value="Genomic_DNA"/>
</dbReference>
<accession>A0A926JPB8</accession>
<reference evidence="5 6" key="1">
    <citation type="submission" date="2020-09" db="EMBL/GenBank/DDBJ databases">
        <title>Sinomicrobium weinanense sp. nov., a halophilic bacteria isolated from saline-alkali soil.</title>
        <authorList>
            <person name="Wu P."/>
            <person name="Ren H."/>
            <person name="Mei Y."/>
            <person name="Liang Y."/>
            <person name="Chen Z."/>
        </authorList>
    </citation>
    <scope>NUCLEOTIDE SEQUENCE [LARGE SCALE GENOMIC DNA]</scope>
    <source>
        <strain evidence="5 6">FJxs</strain>
    </source>
</reference>
<evidence type="ECO:0000313" key="5">
    <source>
        <dbReference type="EMBL" id="MBC9795000.1"/>
    </source>
</evidence>
<dbReference type="PANTHER" id="PTHR48111">
    <property type="entry name" value="REGULATOR OF RPOS"/>
    <property type="match status" value="1"/>
</dbReference>
<dbReference type="Gene3D" id="3.40.50.2300">
    <property type="match status" value="1"/>
</dbReference>
<name>A0A926JPB8_9FLAO</name>
<gene>
    <name evidence="5" type="ORF">IBL28_03395</name>
</gene>
<dbReference type="GO" id="GO:0005829">
    <property type="term" value="C:cytosol"/>
    <property type="evidence" value="ECO:0007669"/>
    <property type="project" value="TreeGrafter"/>
</dbReference>
<dbReference type="AlphaFoldDB" id="A0A926JPB8"/>
<organism evidence="5 6">
    <name type="scientific">Sinomicrobium weinanense</name>
    <dbReference type="NCBI Taxonomy" id="2842200"/>
    <lineage>
        <taxon>Bacteria</taxon>
        <taxon>Pseudomonadati</taxon>
        <taxon>Bacteroidota</taxon>
        <taxon>Flavobacteriia</taxon>
        <taxon>Flavobacteriales</taxon>
        <taxon>Flavobacteriaceae</taxon>
        <taxon>Sinomicrobium</taxon>
    </lineage>
</organism>
<dbReference type="Proteomes" id="UP000653730">
    <property type="component" value="Unassembled WGS sequence"/>
</dbReference>
<feature type="domain" description="Response regulatory" evidence="3">
    <location>
        <begin position="2"/>
        <end position="115"/>
    </location>
</feature>
<dbReference type="InterPro" id="IPR001789">
    <property type="entry name" value="Sig_transdc_resp-reg_receiver"/>
</dbReference>
<dbReference type="InterPro" id="IPR011006">
    <property type="entry name" value="CheY-like_superfamily"/>
</dbReference>
<dbReference type="Pfam" id="PF00072">
    <property type="entry name" value="Response_reg"/>
    <property type="match status" value="1"/>
</dbReference>
<evidence type="ECO:0000313" key="6">
    <source>
        <dbReference type="Proteomes" id="UP000653730"/>
    </source>
</evidence>
<keyword evidence="6" id="KW-1185">Reference proteome</keyword>
<dbReference type="RefSeq" id="WP_187964151.1">
    <property type="nucleotide sequence ID" value="NZ_JACVDC010000005.1"/>
</dbReference>
<evidence type="ECO:0000256" key="1">
    <source>
        <dbReference type="ARBA" id="ARBA00023125"/>
    </source>
</evidence>
<dbReference type="SUPFAM" id="SSF52172">
    <property type="entry name" value="CheY-like"/>
    <property type="match status" value="1"/>
</dbReference>
<dbReference type="InterPro" id="IPR039420">
    <property type="entry name" value="WalR-like"/>
</dbReference>
<dbReference type="SMART" id="SM00448">
    <property type="entry name" value="REC"/>
    <property type="match status" value="1"/>
</dbReference>
<dbReference type="GO" id="GO:0006355">
    <property type="term" value="P:regulation of DNA-templated transcription"/>
    <property type="evidence" value="ECO:0007669"/>
    <property type="project" value="TreeGrafter"/>
</dbReference>
<dbReference type="GO" id="GO:0000156">
    <property type="term" value="F:phosphorelay response regulator activity"/>
    <property type="evidence" value="ECO:0007669"/>
    <property type="project" value="TreeGrafter"/>
</dbReference>
<proteinExistence type="predicted"/>
<dbReference type="SMART" id="SM00850">
    <property type="entry name" value="LytTR"/>
    <property type="match status" value="1"/>
</dbReference>
<evidence type="ECO:0000259" key="3">
    <source>
        <dbReference type="PROSITE" id="PS50110"/>
    </source>
</evidence>
<keyword evidence="2" id="KW-0597">Phosphoprotein</keyword>
<feature type="domain" description="HTH LytTR-type" evidence="4">
    <location>
        <begin position="145"/>
        <end position="254"/>
    </location>
</feature>
<dbReference type="GO" id="GO:0032993">
    <property type="term" value="C:protein-DNA complex"/>
    <property type="evidence" value="ECO:0007669"/>
    <property type="project" value="TreeGrafter"/>
</dbReference>
<dbReference type="PROSITE" id="PS50930">
    <property type="entry name" value="HTH_LYTTR"/>
    <property type="match status" value="1"/>
</dbReference>
<dbReference type="GO" id="GO:0000976">
    <property type="term" value="F:transcription cis-regulatory region binding"/>
    <property type="evidence" value="ECO:0007669"/>
    <property type="project" value="TreeGrafter"/>
</dbReference>
<dbReference type="Pfam" id="PF04397">
    <property type="entry name" value="LytTR"/>
    <property type="match status" value="1"/>
</dbReference>
<feature type="modified residue" description="4-aspartylphosphate" evidence="2">
    <location>
        <position position="55"/>
    </location>
</feature>
<evidence type="ECO:0000256" key="2">
    <source>
        <dbReference type="PROSITE-ProRule" id="PRU00169"/>
    </source>
</evidence>
<dbReference type="PROSITE" id="PS50110">
    <property type="entry name" value="RESPONSE_REGULATORY"/>
    <property type="match status" value="1"/>
</dbReference>
<dbReference type="InterPro" id="IPR007492">
    <property type="entry name" value="LytTR_DNA-bd_dom"/>
</dbReference>
<dbReference type="PANTHER" id="PTHR48111:SF69">
    <property type="entry name" value="RESPONSE REGULATOR RECEIVER"/>
    <property type="match status" value="1"/>
</dbReference>
<evidence type="ECO:0000259" key="4">
    <source>
        <dbReference type="PROSITE" id="PS50930"/>
    </source>
</evidence>